<sequence>MCILYAVYPGASHGIGHNLGPLGVGHGQTSCILLPSVMKYNARVNGDMQKRIAESIWSEVDIADILKKNGLSQVESDFGDALGAIFDELGMPRSLKDVGVGRDKWDQLAANSLEDKCCKENPVPLTKKEQVLEILEMCSGE</sequence>
<name>A0ACC2J6E3_9PEZI</name>
<protein>
    <submittedName>
        <fullName evidence="1">Uncharacterized protein</fullName>
    </submittedName>
</protein>
<dbReference type="Proteomes" id="UP001153332">
    <property type="component" value="Unassembled WGS sequence"/>
</dbReference>
<comment type="caution">
    <text evidence="1">The sequence shown here is derived from an EMBL/GenBank/DDBJ whole genome shotgun (WGS) entry which is preliminary data.</text>
</comment>
<dbReference type="EMBL" id="JAPUUL010003440">
    <property type="protein sequence ID" value="KAJ8122956.1"/>
    <property type="molecule type" value="Genomic_DNA"/>
</dbReference>
<gene>
    <name evidence="1" type="ORF">O1611_g9708</name>
</gene>
<accession>A0ACC2J6E3</accession>
<keyword evidence="2" id="KW-1185">Reference proteome</keyword>
<proteinExistence type="predicted"/>
<evidence type="ECO:0000313" key="2">
    <source>
        <dbReference type="Proteomes" id="UP001153332"/>
    </source>
</evidence>
<reference evidence="1" key="1">
    <citation type="submission" date="2022-12" db="EMBL/GenBank/DDBJ databases">
        <title>Genome Sequence of Lasiodiplodia mahajangana.</title>
        <authorList>
            <person name="Buettner E."/>
        </authorList>
    </citation>
    <scope>NUCLEOTIDE SEQUENCE</scope>
    <source>
        <strain evidence="1">VT137</strain>
    </source>
</reference>
<organism evidence="1 2">
    <name type="scientific">Lasiodiplodia mahajangana</name>
    <dbReference type="NCBI Taxonomy" id="1108764"/>
    <lineage>
        <taxon>Eukaryota</taxon>
        <taxon>Fungi</taxon>
        <taxon>Dikarya</taxon>
        <taxon>Ascomycota</taxon>
        <taxon>Pezizomycotina</taxon>
        <taxon>Dothideomycetes</taxon>
        <taxon>Dothideomycetes incertae sedis</taxon>
        <taxon>Botryosphaeriales</taxon>
        <taxon>Botryosphaeriaceae</taxon>
        <taxon>Lasiodiplodia</taxon>
    </lineage>
</organism>
<evidence type="ECO:0000313" key="1">
    <source>
        <dbReference type="EMBL" id="KAJ8122956.1"/>
    </source>
</evidence>